<evidence type="ECO:0000313" key="3">
    <source>
        <dbReference type="Proteomes" id="UP000249645"/>
    </source>
</evidence>
<reference evidence="2 3" key="1">
    <citation type="submission" date="2017-11" db="EMBL/GenBank/DDBJ databases">
        <title>Infants hospitalized years apart are colonized by the same room-sourced microbial strains.</title>
        <authorList>
            <person name="Brooks B."/>
            <person name="Olm M.R."/>
            <person name="Firek B.A."/>
            <person name="Baker R."/>
            <person name="Thomas B.C."/>
            <person name="Morowitz M.J."/>
            <person name="Banfield J.F."/>
        </authorList>
    </citation>
    <scope>NUCLEOTIDE SEQUENCE [LARGE SCALE GENOMIC DNA]</scope>
    <source>
        <strain evidence="2">S2_009_000_R2_76</strain>
    </source>
</reference>
<protein>
    <submittedName>
        <fullName evidence="2">DUF4136 domain-containing protein</fullName>
    </submittedName>
</protein>
<proteinExistence type="predicted"/>
<dbReference type="Proteomes" id="UP000249645">
    <property type="component" value="Unassembled WGS sequence"/>
</dbReference>
<accession>A0A2W5F2B7</accession>
<feature type="domain" description="DUF4136" evidence="1">
    <location>
        <begin position="42"/>
        <end position="208"/>
    </location>
</feature>
<dbReference type="AlphaFoldDB" id="A0A2W5F2B7"/>
<dbReference type="InterPro" id="IPR025411">
    <property type="entry name" value="DUF4136"/>
</dbReference>
<name>A0A2W5F2B7_9SPHI</name>
<evidence type="ECO:0000259" key="1">
    <source>
        <dbReference type="Pfam" id="PF13590"/>
    </source>
</evidence>
<sequence length="213" mass="23219">MKRIVIALILVSTTIVTISSCTKDPLNDMSYEDSRVYITQKSDSADFSSYSTFYIADSVAVINGNASKKSYNSVDSAYIAATVKYLTAAGYTRTMDTANADLGVTVNKIISYSTGYYNYGGYWGGFGGFWDPGFYWGYPGYGYGYPGFVQPFVIQDVAMEIDLLDLKNATTNKNIKLIWMGAINGAGVANNDNPSIADSQVASLFAQSTYLKK</sequence>
<comment type="caution">
    <text evidence="2">The sequence shown here is derived from an EMBL/GenBank/DDBJ whole genome shotgun (WGS) entry which is preliminary data.</text>
</comment>
<dbReference type="EMBL" id="QFOI01000071">
    <property type="protein sequence ID" value="PZP50355.1"/>
    <property type="molecule type" value="Genomic_DNA"/>
</dbReference>
<dbReference type="PROSITE" id="PS51257">
    <property type="entry name" value="PROKAR_LIPOPROTEIN"/>
    <property type="match status" value="1"/>
</dbReference>
<evidence type="ECO:0000313" key="2">
    <source>
        <dbReference type="EMBL" id="PZP50355.1"/>
    </source>
</evidence>
<dbReference type="Pfam" id="PF13590">
    <property type="entry name" value="DUF4136"/>
    <property type="match status" value="1"/>
</dbReference>
<dbReference type="Gene3D" id="3.30.160.670">
    <property type="match status" value="1"/>
</dbReference>
<organism evidence="2 3">
    <name type="scientific">Pseudopedobacter saltans</name>
    <dbReference type="NCBI Taxonomy" id="151895"/>
    <lineage>
        <taxon>Bacteria</taxon>
        <taxon>Pseudomonadati</taxon>
        <taxon>Bacteroidota</taxon>
        <taxon>Sphingobacteriia</taxon>
        <taxon>Sphingobacteriales</taxon>
        <taxon>Sphingobacteriaceae</taxon>
        <taxon>Pseudopedobacter</taxon>
    </lineage>
</organism>
<gene>
    <name evidence="2" type="ORF">DI598_05800</name>
</gene>